<feature type="compositionally biased region" description="Basic and acidic residues" evidence="3">
    <location>
        <begin position="229"/>
        <end position="240"/>
    </location>
</feature>
<gene>
    <name evidence="6" type="ORF">BJX63DRAFT_428680</name>
</gene>
<sequence>MNGLDLRSSQSSYGDPRHFSAASYGGGPQPPPNKVLLDGYRDVLGPQHVEKSLYNPNSHPRNSTPPSVNDPVAMYLLTETAMGDSMNNEILTLEEVERLKKELRVLTSRTNATKRKLALELKLRDAAISLSRLHNHKSPRNSHGYDIRDAVDRTTADEGLALSTRKCEELAMEVWHLERKAQETQKRLLEHTAGVLQLTHKGLKKNLKNGIPHTPESLSSNNTVDEFDDRSLYKTSDQEGHSGYGARAPEPAPDGLAQNTIEETEKKLEYFSGRVREMLLELDPNSEAGHIPQPSRSGNAADLSEIVDAHLNYIMDGLGLIGSQSRAAVPPQNAGLDRVSEQQLVEMEAQLLSIMENPGLPRSQTLPPTPDPSNSDIAEHLTFLSVGIHGLEDRVEKLLDQKSILTTQIQQQRELNSKSDAERDAKIADLIEQLAHLRKELEHSERQGQQSKEDLERIMQELDHSERQGQQSREDLDRTMQELERQGQQSRGDLDRTIQELQQSERQAQQLREDLDRTMQELEHSEHQGQQSKEDLARTVQELQQSERQGQQLREDLDRTMQELEHVKRELSQAQEAKTARDLDNSDKEARVQAEAEIARLQAVVQEIQHEKDEHHEARVRFEGEAARLQAVVGQLQDATESRESAEQQVAQLEETIHQIRHDADIRVKEANDMRTQADAEINRLEESLDQLRTELESRLRQANEARTNAEENATRLQTELREMESDVVGMRTELTMVKAELDGAYGTRAQRAAEAAANPALYQELDDLKNRNFELAEELATLKAGKPGSGDVHNRVETLEKELRETVDDYEAMTKASIEFEKERENFEIMIDGLRDRCEQLETQINEERISWMGSHNSASSMGRDGPYETTSTMVLKNEFKKMMRDTRAENMKILKAEQEERRRLEAIIRNLKKEQANLSVKSGLSQNFTA</sequence>
<feature type="region of interest" description="Disordered" evidence="3">
    <location>
        <begin position="520"/>
        <end position="552"/>
    </location>
</feature>
<evidence type="ECO:0000256" key="1">
    <source>
        <dbReference type="ARBA" id="ARBA00023054"/>
    </source>
</evidence>
<feature type="compositionally biased region" description="Basic and acidic residues" evidence="3">
    <location>
        <begin position="463"/>
        <end position="485"/>
    </location>
</feature>
<feature type="coiled-coil region" evidence="2">
    <location>
        <begin position="766"/>
        <end position="852"/>
    </location>
</feature>
<dbReference type="InterPro" id="IPR056703">
    <property type="entry name" value="DUF7801"/>
</dbReference>
<name>A0ABR4HVE5_9EURO</name>
<reference evidence="6 7" key="1">
    <citation type="submission" date="2024-07" db="EMBL/GenBank/DDBJ databases">
        <title>Section-level genome sequencing and comparative genomics of Aspergillus sections Usti and Cavernicolus.</title>
        <authorList>
            <consortium name="Lawrence Berkeley National Laboratory"/>
            <person name="Nybo J.L."/>
            <person name="Vesth T.C."/>
            <person name="Theobald S."/>
            <person name="Frisvad J.C."/>
            <person name="Larsen T.O."/>
            <person name="Kjaerboelling I."/>
            <person name="Rothschild-Mancinelli K."/>
            <person name="Lyhne E.K."/>
            <person name="Kogle M.E."/>
            <person name="Barry K."/>
            <person name="Clum A."/>
            <person name="Na H."/>
            <person name="Ledsgaard L."/>
            <person name="Lin J."/>
            <person name="Lipzen A."/>
            <person name="Kuo A."/>
            <person name="Riley R."/>
            <person name="Mondo S."/>
            <person name="Labutti K."/>
            <person name="Haridas S."/>
            <person name="Pangalinan J."/>
            <person name="Salamov A.A."/>
            <person name="Simmons B.A."/>
            <person name="Magnuson J.K."/>
            <person name="Chen J."/>
            <person name="Drula E."/>
            <person name="Henrissat B."/>
            <person name="Wiebenga A."/>
            <person name="Lubbers R.J."/>
            <person name="Gomes A.C."/>
            <person name="Makela M.R."/>
            <person name="Stajich J."/>
            <person name="Grigoriev I.V."/>
            <person name="Mortensen U.H."/>
            <person name="De Vries R.P."/>
            <person name="Baker S.E."/>
            <person name="Andersen M.R."/>
        </authorList>
    </citation>
    <scope>NUCLEOTIDE SEQUENCE [LARGE SCALE GENOMIC DNA]</scope>
    <source>
        <strain evidence="6 7">CBS 588.65</strain>
    </source>
</reference>
<comment type="caution">
    <text evidence="6">The sequence shown here is derived from an EMBL/GenBank/DDBJ whole genome shotgun (WGS) entry which is preliminary data.</text>
</comment>
<evidence type="ECO:0000256" key="3">
    <source>
        <dbReference type="SAM" id="MobiDB-lite"/>
    </source>
</evidence>
<evidence type="ECO:0000259" key="5">
    <source>
        <dbReference type="Pfam" id="PF25078"/>
    </source>
</evidence>
<accession>A0ABR4HVE5</accession>
<organism evidence="6 7">
    <name type="scientific">Aspergillus granulosus</name>
    <dbReference type="NCBI Taxonomy" id="176169"/>
    <lineage>
        <taxon>Eukaryota</taxon>
        <taxon>Fungi</taxon>
        <taxon>Dikarya</taxon>
        <taxon>Ascomycota</taxon>
        <taxon>Pezizomycotina</taxon>
        <taxon>Eurotiomycetes</taxon>
        <taxon>Eurotiomycetidae</taxon>
        <taxon>Eurotiales</taxon>
        <taxon>Aspergillaceae</taxon>
        <taxon>Aspergillus</taxon>
        <taxon>Aspergillus subgen. Nidulantes</taxon>
    </lineage>
</organism>
<feature type="region of interest" description="Disordered" evidence="3">
    <location>
        <begin position="206"/>
        <end position="256"/>
    </location>
</feature>
<feature type="region of interest" description="Disordered" evidence="3">
    <location>
        <begin position="463"/>
        <end position="494"/>
    </location>
</feature>
<dbReference type="PANTHER" id="PTHR23160:SF19">
    <property type="entry name" value="MYOSIN HEAVY CHAIN-RELATED PROTEIN"/>
    <property type="match status" value="1"/>
</dbReference>
<feature type="compositionally biased region" description="Basic and acidic residues" evidence="3">
    <location>
        <begin position="578"/>
        <end position="591"/>
    </location>
</feature>
<feature type="region of interest" description="Disordered" evidence="3">
    <location>
        <begin position="50"/>
        <end position="69"/>
    </location>
</feature>
<feature type="domain" description="DUF7801" evidence="5">
    <location>
        <begin position="706"/>
        <end position="855"/>
    </location>
</feature>
<dbReference type="InterPro" id="IPR029191">
    <property type="entry name" value="Uds1"/>
</dbReference>
<protein>
    <submittedName>
        <fullName evidence="6">Up-regulated during septation-domain-containing protein</fullName>
    </submittedName>
</protein>
<feature type="domain" description="Up-regulated during septation protein 1" evidence="4">
    <location>
        <begin position="74"/>
        <end position="199"/>
    </location>
</feature>
<keyword evidence="7" id="KW-1185">Reference proteome</keyword>
<dbReference type="PANTHER" id="PTHR23160">
    <property type="entry name" value="SYNAPTONEMAL COMPLEX PROTEIN-RELATED"/>
    <property type="match status" value="1"/>
</dbReference>
<feature type="compositionally biased region" description="Basic and acidic residues" evidence="3">
    <location>
        <begin position="520"/>
        <end position="537"/>
    </location>
</feature>
<keyword evidence="1 2" id="KW-0175">Coiled coil</keyword>
<proteinExistence type="predicted"/>
<dbReference type="EMBL" id="JBFXLT010000010">
    <property type="protein sequence ID" value="KAL2819460.1"/>
    <property type="molecule type" value="Genomic_DNA"/>
</dbReference>
<feature type="region of interest" description="Disordered" evidence="3">
    <location>
        <begin position="566"/>
        <end position="591"/>
    </location>
</feature>
<feature type="region of interest" description="Disordered" evidence="3">
    <location>
        <begin position="1"/>
        <end position="42"/>
    </location>
</feature>
<feature type="compositionally biased region" description="Low complexity" evidence="3">
    <location>
        <begin position="541"/>
        <end position="552"/>
    </location>
</feature>
<evidence type="ECO:0000256" key="2">
    <source>
        <dbReference type="SAM" id="Coils"/>
    </source>
</evidence>
<dbReference type="Gene3D" id="1.10.287.1490">
    <property type="match status" value="1"/>
</dbReference>
<feature type="coiled-coil region" evidence="2">
    <location>
        <begin position="896"/>
        <end position="923"/>
    </location>
</feature>
<dbReference type="Proteomes" id="UP001610334">
    <property type="component" value="Unassembled WGS sequence"/>
</dbReference>
<dbReference type="Pfam" id="PF15456">
    <property type="entry name" value="Uds1"/>
    <property type="match status" value="1"/>
</dbReference>
<evidence type="ECO:0000313" key="7">
    <source>
        <dbReference type="Proteomes" id="UP001610334"/>
    </source>
</evidence>
<evidence type="ECO:0000259" key="4">
    <source>
        <dbReference type="Pfam" id="PF15456"/>
    </source>
</evidence>
<evidence type="ECO:0000313" key="6">
    <source>
        <dbReference type="EMBL" id="KAL2819460.1"/>
    </source>
</evidence>
<feature type="compositionally biased region" description="Polar residues" evidence="3">
    <location>
        <begin position="54"/>
        <end position="67"/>
    </location>
</feature>
<dbReference type="Pfam" id="PF25078">
    <property type="entry name" value="DUF7801"/>
    <property type="match status" value="1"/>
</dbReference>